<accession>A0A2J8R9W9</accession>
<dbReference type="GO" id="GO:0003677">
    <property type="term" value="F:DNA binding"/>
    <property type="evidence" value="ECO:0007669"/>
    <property type="project" value="InterPro"/>
</dbReference>
<evidence type="ECO:0000256" key="1">
    <source>
        <dbReference type="SAM" id="MobiDB-lite"/>
    </source>
</evidence>
<proteinExistence type="predicted"/>
<dbReference type="InterPro" id="IPR005571">
    <property type="entry name" value="RNA_pol_Rpb5_N"/>
</dbReference>
<feature type="region of interest" description="Disordered" evidence="1">
    <location>
        <begin position="91"/>
        <end position="136"/>
    </location>
</feature>
<feature type="domain" description="RNA polymerase Rpb5 N-terminal" evidence="2">
    <location>
        <begin position="4"/>
        <end position="46"/>
    </location>
</feature>
<dbReference type="AlphaFoldDB" id="A0A2J8R9W9"/>
<name>A0A2J8R9W9_PONAB</name>
<dbReference type="InterPro" id="IPR036710">
    <property type="entry name" value="RNA_pol_Rpb5_N_sf"/>
</dbReference>
<dbReference type="GO" id="GO:0006351">
    <property type="term" value="P:DNA-templated transcription"/>
    <property type="evidence" value="ECO:0007669"/>
    <property type="project" value="InterPro"/>
</dbReference>
<feature type="region of interest" description="Disordered" evidence="1">
    <location>
        <begin position="46"/>
        <end position="72"/>
    </location>
</feature>
<sequence>MDDEEETYRLWKIRKTIMQLCHDRGYLVTQDELDQTLEECLCSFQVSSGSRGSSGGATRAPAEEPAASTHPPLAWCPAFVSLLRLGGKLPSPSLLGAQGGHQDHQGVLPAHAGGEHHAGPHRGAAGHDTLRQAVSG</sequence>
<dbReference type="Gene3D" id="3.40.1340.10">
    <property type="entry name" value="RNA polymerase, Rpb5, N-terminal domain"/>
    <property type="match status" value="1"/>
</dbReference>
<dbReference type="GO" id="GO:0003899">
    <property type="term" value="F:DNA-directed RNA polymerase activity"/>
    <property type="evidence" value="ECO:0007669"/>
    <property type="project" value="InterPro"/>
</dbReference>
<evidence type="ECO:0000313" key="3">
    <source>
        <dbReference type="EMBL" id="PNJ05311.1"/>
    </source>
</evidence>
<evidence type="ECO:0000259" key="2">
    <source>
        <dbReference type="Pfam" id="PF03871"/>
    </source>
</evidence>
<dbReference type="EMBL" id="NDHI03003726">
    <property type="protein sequence ID" value="PNJ05311.1"/>
    <property type="molecule type" value="Genomic_DNA"/>
</dbReference>
<organism evidence="3">
    <name type="scientific">Pongo abelii</name>
    <name type="common">Sumatran orangutan</name>
    <name type="synonym">Pongo pygmaeus abelii</name>
    <dbReference type="NCBI Taxonomy" id="9601"/>
    <lineage>
        <taxon>Eukaryota</taxon>
        <taxon>Metazoa</taxon>
        <taxon>Chordata</taxon>
        <taxon>Craniata</taxon>
        <taxon>Vertebrata</taxon>
        <taxon>Euteleostomi</taxon>
        <taxon>Mammalia</taxon>
        <taxon>Eutheria</taxon>
        <taxon>Euarchontoglires</taxon>
        <taxon>Primates</taxon>
        <taxon>Haplorrhini</taxon>
        <taxon>Catarrhini</taxon>
        <taxon>Hominidae</taxon>
        <taxon>Pongo</taxon>
    </lineage>
</organism>
<comment type="caution">
    <text evidence="3">The sequence shown here is derived from an EMBL/GenBank/DDBJ whole genome shotgun (WGS) entry which is preliminary data.</text>
</comment>
<dbReference type="SUPFAM" id="SSF53036">
    <property type="entry name" value="Eukaryotic RPB5 N-terminal domain"/>
    <property type="match status" value="1"/>
</dbReference>
<reference evidence="3" key="1">
    <citation type="submission" date="2017-12" db="EMBL/GenBank/DDBJ databases">
        <title>High-resolution comparative analysis of great ape genomes.</title>
        <authorList>
            <person name="Pollen A."/>
            <person name="Hastie A."/>
            <person name="Hormozdiari F."/>
            <person name="Dougherty M."/>
            <person name="Liu R."/>
            <person name="Chaisson M."/>
            <person name="Hoppe E."/>
            <person name="Hill C."/>
            <person name="Pang A."/>
            <person name="Hillier L."/>
            <person name="Baker C."/>
            <person name="Armstrong J."/>
            <person name="Shendure J."/>
            <person name="Paten B."/>
            <person name="Wilson R."/>
            <person name="Chao H."/>
            <person name="Schneider V."/>
            <person name="Ventura M."/>
            <person name="Kronenberg Z."/>
            <person name="Murali S."/>
            <person name="Gordon D."/>
            <person name="Cantsilieris S."/>
            <person name="Munson K."/>
            <person name="Nelson B."/>
            <person name="Raja A."/>
            <person name="Underwood J."/>
            <person name="Diekhans M."/>
            <person name="Fiddes I."/>
            <person name="Haussler D."/>
            <person name="Eichler E."/>
        </authorList>
    </citation>
    <scope>NUCLEOTIDE SEQUENCE [LARGE SCALE GENOMIC DNA]</scope>
    <source>
        <strain evidence="3">Susie</strain>
    </source>
</reference>
<protein>
    <submittedName>
        <fullName evidence="3">POLR2E isoform 11</fullName>
    </submittedName>
</protein>
<gene>
    <name evidence="3" type="ORF">CR201_G0052524</name>
</gene>
<dbReference type="Pfam" id="PF03871">
    <property type="entry name" value="RNA_pol_Rpb5_N"/>
    <property type="match status" value="1"/>
</dbReference>